<accession>A0AAN8MQ43</accession>
<evidence type="ECO:0000256" key="1">
    <source>
        <dbReference type="SAM" id="SignalP"/>
    </source>
</evidence>
<feature type="signal peptide" evidence="1">
    <location>
        <begin position="1"/>
        <end position="20"/>
    </location>
</feature>
<gene>
    <name evidence="2" type="ORF">TWF718_009631</name>
</gene>
<dbReference type="Proteomes" id="UP001313282">
    <property type="component" value="Unassembled WGS sequence"/>
</dbReference>
<comment type="caution">
    <text evidence="2">The sequence shown here is derived from an EMBL/GenBank/DDBJ whole genome shotgun (WGS) entry which is preliminary data.</text>
</comment>
<proteinExistence type="predicted"/>
<keyword evidence="1" id="KW-0732">Signal</keyword>
<keyword evidence="3" id="KW-1185">Reference proteome</keyword>
<evidence type="ECO:0000313" key="3">
    <source>
        <dbReference type="Proteomes" id="UP001313282"/>
    </source>
</evidence>
<name>A0AAN8MQ43_9PEZI</name>
<evidence type="ECO:0000313" key="2">
    <source>
        <dbReference type="EMBL" id="KAK6336843.1"/>
    </source>
</evidence>
<protein>
    <submittedName>
        <fullName evidence="2">Uncharacterized protein</fullName>
    </submittedName>
</protein>
<reference evidence="2 3" key="1">
    <citation type="submission" date="2019-10" db="EMBL/GenBank/DDBJ databases">
        <authorList>
            <person name="Palmer J.M."/>
        </authorList>
    </citation>
    <scope>NUCLEOTIDE SEQUENCE [LARGE SCALE GENOMIC DNA]</scope>
    <source>
        <strain evidence="2 3">TWF718</strain>
    </source>
</reference>
<feature type="chain" id="PRO_5043033533" evidence="1">
    <location>
        <begin position="21"/>
        <end position="134"/>
    </location>
</feature>
<dbReference type="AlphaFoldDB" id="A0AAN8MQ43"/>
<dbReference type="EMBL" id="JAVHNR010000007">
    <property type="protein sequence ID" value="KAK6336843.1"/>
    <property type="molecule type" value="Genomic_DNA"/>
</dbReference>
<sequence>MKLDLSLLFGVLAFGTVTSAAPVDDPSIGVSSSLSKQLEKKAAETSSAKPLDKRTIGGIYITTDVNWQGQKGYKVQPLNTCISLTAPWLYTISSFGPDKGTACVLYRLHSSGQAVETCETKTSTMRQDLGSAGK</sequence>
<organism evidence="2 3">
    <name type="scientific">Orbilia javanica</name>
    <dbReference type="NCBI Taxonomy" id="47235"/>
    <lineage>
        <taxon>Eukaryota</taxon>
        <taxon>Fungi</taxon>
        <taxon>Dikarya</taxon>
        <taxon>Ascomycota</taxon>
        <taxon>Pezizomycotina</taxon>
        <taxon>Orbiliomycetes</taxon>
        <taxon>Orbiliales</taxon>
        <taxon>Orbiliaceae</taxon>
        <taxon>Orbilia</taxon>
    </lineage>
</organism>